<proteinExistence type="predicted"/>
<evidence type="ECO:0000313" key="1">
    <source>
        <dbReference type="EMBL" id="MBC5996391.1"/>
    </source>
</evidence>
<dbReference type="PROSITE" id="PS51257">
    <property type="entry name" value="PROKAR_LIPOPROTEIN"/>
    <property type="match status" value="1"/>
</dbReference>
<gene>
    <name evidence="1" type="ORF">H8923_06415</name>
</gene>
<sequence length="61" mass="6869">MKNSKDELKDAFAQLQSAQSCLNHALKNVEKQNNKHQIENTITYVEEAVFAASNALANYQD</sequence>
<dbReference type="EMBL" id="JACRWE010000003">
    <property type="protein sequence ID" value="MBC5996391.1"/>
    <property type="molecule type" value="Genomic_DNA"/>
</dbReference>
<protein>
    <submittedName>
        <fullName evidence="1">Uncharacterized protein</fullName>
    </submittedName>
</protein>
<name>A0ABR7JN74_9FIRM</name>
<accession>A0ABR7JN74</accession>
<dbReference type="RefSeq" id="WP_153973013.1">
    <property type="nucleotide sequence ID" value="NZ_JACRWE010000003.1"/>
</dbReference>
<evidence type="ECO:0000313" key="2">
    <source>
        <dbReference type="Proteomes" id="UP000609849"/>
    </source>
</evidence>
<comment type="caution">
    <text evidence="1">The sequence shown here is derived from an EMBL/GenBank/DDBJ whole genome shotgun (WGS) entry which is preliminary data.</text>
</comment>
<dbReference type="Proteomes" id="UP000609849">
    <property type="component" value="Unassembled WGS sequence"/>
</dbReference>
<reference evidence="1 2" key="1">
    <citation type="submission" date="2020-08" db="EMBL/GenBank/DDBJ databases">
        <authorList>
            <person name="Liu C."/>
            <person name="Sun Q."/>
        </authorList>
    </citation>
    <scope>NUCLEOTIDE SEQUENCE [LARGE SCALE GENOMIC DNA]</scope>
    <source>
        <strain evidence="1 2">NSJ-18</strain>
    </source>
</reference>
<organism evidence="1 2">
    <name type="scientific">Romboutsia faecis</name>
    <dbReference type="NCBI Taxonomy" id="2764597"/>
    <lineage>
        <taxon>Bacteria</taxon>
        <taxon>Bacillati</taxon>
        <taxon>Bacillota</taxon>
        <taxon>Clostridia</taxon>
        <taxon>Peptostreptococcales</taxon>
        <taxon>Peptostreptococcaceae</taxon>
        <taxon>Romboutsia</taxon>
    </lineage>
</organism>
<keyword evidence="2" id="KW-1185">Reference proteome</keyword>